<keyword evidence="3" id="KW-1185">Reference proteome</keyword>
<dbReference type="Proteomes" id="UP000355283">
    <property type="component" value="Unassembled WGS sequence"/>
</dbReference>
<accession>A0A4D9D377</accession>
<evidence type="ECO:0000313" key="2">
    <source>
        <dbReference type="EMBL" id="TFJ85992.1"/>
    </source>
</evidence>
<comment type="caution">
    <text evidence="2">The sequence shown here is derived from an EMBL/GenBank/DDBJ whole genome shotgun (WGS) entry which is preliminary data.</text>
</comment>
<sequence length="193" mass="20840">MTSSAPRVLNEQQSDQSGKLTESPHAFSPKLPSASPNCKDADLNRITAATGSYFFDSSETPAVTSGSSQNDDLSPNTAARAHDQLISHSQDHELAEATPQVENYYYPENQRVNQDQHAIQGQSHPPVQEFDKTQAIEGSAATYMLSAPTGSGQNTVESPKQPSTTPSGLSEDARLERIEAKLDLLLSHFNISV</sequence>
<feature type="region of interest" description="Disordered" evidence="1">
    <location>
        <begin position="1"/>
        <end position="42"/>
    </location>
</feature>
<dbReference type="OrthoDB" id="2530521at2759"/>
<evidence type="ECO:0000313" key="3">
    <source>
        <dbReference type="Proteomes" id="UP000355283"/>
    </source>
</evidence>
<reference evidence="2 3" key="1">
    <citation type="submission" date="2019-01" db="EMBL/GenBank/DDBJ databases">
        <title>Nuclear Genome Assembly of the Microalgal Biofuel strain Nannochloropsis salina CCMP1776.</title>
        <authorList>
            <person name="Hovde B."/>
        </authorList>
    </citation>
    <scope>NUCLEOTIDE SEQUENCE [LARGE SCALE GENOMIC DNA]</scope>
    <source>
        <strain evidence="2 3">CCMP1776</strain>
    </source>
</reference>
<gene>
    <name evidence="2" type="ORF">NSK_002812</name>
</gene>
<feature type="compositionally biased region" description="Polar residues" evidence="1">
    <location>
        <begin position="1"/>
        <end position="20"/>
    </location>
</feature>
<protein>
    <submittedName>
        <fullName evidence="2">Uncharacterized protein</fullName>
    </submittedName>
</protein>
<dbReference type="AlphaFoldDB" id="A0A4D9D377"/>
<organism evidence="2 3">
    <name type="scientific">Nannochloropsis salina CCMP1776</name>
    <dbReference type="NCBI Taxonomy" id="1027361"/>
    <lineage>
        <taxon>Eukaryota</taxon>
        <taxon>Sar</taxon>
        <taxon>Stramenopiles</taxon>
        <taxon>Ochrophyta</taxon>
        <taxon>Eustigmatophyceae</taxon>
        <taxon>Eustigmatales</taxon>
        <taxon>Monodopsidaceae</taxon>
        <taxon>Microchloropsis</taxon>
        <taxon>Microchloropsis salina</taxon>
    </lineage>
</organism>
<feature type="compositionally biased region" description="Polar residues" evidence="1">
    <location>
        <begin position="148"/>
        <end position="168"/>
    </location>
</feature>
<name>A0A4D9D377_9STRA</name>
<dbReference type="EMBL" id="SDOX01000010">
    <property type="protein sequence ID" value="TFJ85992.1"/>
    <property type="molecule type" value="Genomic_DNA"/>
</dbReference>
<evidence type="ECO:0000256" key="1">
    <source>
        <dbReference type="SAM" id="MobiDB-lite"/>
    </source>
</evidence>
<feature type="region of interest" description="Disordered" evidence="1">
    <location>
        <begin position="145"/>
        <end position="172"/>
    </location>
</feature>
<feature type="region of interest" description="Disordered" evidence="1">
    <location>
        <begin position="54"/>
        <end position="76"/>
    </location>
</feature>
<proteinExistence type="predicted"/>